<protein>
    <recommendedName>
        <fullName evidence="3">Lipoprotein</fullName>
    </recommendedName>
</protein>
<dbReference type="Proteomes" id="UP001467690">
    <property type="component" value="Unassembled WGS sequence"/>
</dbReference>
<accession>A0ABV1RJR2</accession>
<dbReference type="RefSeq" id="WP_143870017.1">
    <property type="nucleotide sequence ID" value="NZ_CP041660.1"/>
</dbReference>
<reference evidence="1 2" key="1">
    <citation type="submission" date="2024-06" db="EMBL/GenBank/DDBJ databases">
        <authorList>
            <person name="Chen R.Y."/>
        </authorList>
    </citation>
    <scope>NUCLEOTIDE SEQUENCE [LARGE SCALE GENOMIC DNA]</scope>
    <source>
        <strain evidence="1 2">D2</strain>
    </source>
</reference>
<keyword evidence="2" id="KW-1185">Reference proteome</keyword>
<dbReference type="EMBL" id="JBELOE010000255">
    <property type="protein sequence ID" value="MER2493178.1"/>
    <property type="molecule type" value="Genomic_DNA"/>
</dbReference>
<proteinExistence type="predicted"/>
<name>A0ABV1RJR2_9ALTE</name>
<sequence>MMLVLTLSGCFNEPVEYRDLIFKQNEWIIVEAQNLHNTTELVYGAFRVTSFKVDDKRHSLMNYEWILPGCDGKVYMPDKCSGIGHGEVVDSGKISFSQFFISIDLGFGCCRIAKPINLPSQSKYRQVSFKNSELTGEGALFRKHLHSFF</sequence>
<evidence type="ECO:0008006" key="3">
    <source>
        <dbReference type="Google" id="ProtNLM"/>
    </source>
</evidence>
<organism evidence="1 2">
    <name type="scientific">Catenovulum sediminis</name>
    <dbReference type="NCBI Taxonomy" id="1740262"/>
    <lineage>
        <taxon>Bacteria</taxon>
        <taxon>Pseudomonadati</taxon>
        <taxon>Pseudomonadota</taxon>
        <taxon>Gammaproteobacteria</taxon>
        <taxon>Alteromonadales</taxon>
        <taxon>Alteromonadaceae</taxon>
        <taxon>Catenovulum</taxon>
    </lineage>
</organism>
<gene>
    <name evidence="1" type="ORF">ABS311_14950</name>
</gene>
<evidence type="ECO:0000313" key="1">
    <source>
        <dbReference type="EMBL" id="MER2493178.1"/>
    </source>
</evidence>
<comment type="caution">
    <text evidence="1">The sequence shown here is derived from an EMBL/GenBank/DDBJ whole genome shotgun (WGS) entry which is preliminary data.</text>
</comment>
<evidence type="ECO:0000313" key="2">
    <source>
        <dbReference type="Proteomes" id="UP001467690"/>
    </source>
</evidence>